<comment type="subcellular location">
    <subcellularLocation>
        <location evidence="1">Nucleus membrane</location>
        <topology evidence="1">Multi-pass membrane protein</topology>
    </subcellularLocation>
</comment>
<evidence type="ECO:0000256" key="9">
    <source>
        <dbReference type="SAM" id="Phobius"/>
    </source>
</evidence>
<comment type="similarity">
    <text evidence="2">Belongs to the NUR1 family.</text>
</comment>
<feature type="transmembrane region" description="Helical" evidence="9">
    <location>
        <begin position="304"/>
        <end position="322"/>
    </location>
</feature>
<evidence type="ECO:0000256" key="3">
    <source>
        <dbReference type="ARBA" id="ARBA00018310"/>
    </source>
</evidence>
<name>A0A9P5KSU1_GEOCN</name>
<dbReference type="GO" id="GO:0031965">
    <property type="term" value="C:nuclear membrane"/>
    <property type="evidence" value="ECO:0007669"/>
    <property type="project" value="UniProtKB-SubCell"/>
</dbReference>
<dbReference type="PANTHER" id="PTHR28293">
    <property type="entry name" value="NUCLEAR RIM PROTEIN 1"/>
    <property type="match status" value="1"/>
</dbReference>
<feature type="transmembrane region" description="Helical" evidence="9">
    <location>
        <begin position="161"/>
        <end position="188"/>
    </location>
</feature>
<evidence type="ECO:0000256" key="8">
    <source>
        <dbReference type="SAM" id="MobiDB-lite"/>
    </source>
</evidence>
<accession>A0A9P5KSU1</accession>
<organism evidence="10 11">
    <name type="scientific">Geotrichum candidum</name>
    <name type="common">Oospora lactis</name>
    <name type="synonym">Dipodascus geotrichum</name>
    <dbReference type="NCBI Taxonomy" id="1173061"/>
    <lineage>
        <taxon>Eukaryota</taxon>
        <taxon>Fungi</taxon>
        <taxon>Dikarya</taxon>
        <taxon>Ascomycota</taxon>
        <taxon>Saccharomycotina</taxon>
        <taxon>Dipodascomycetes</taxon>
        <taxon>Dipodascales</taxon>
        <taxon>Dipodascaceae</taxon>
        <taxon>Geotrichum</taxon>
    </lineage>
</organism>
<keyword evidence="6 9" id="KW-0472">Membrane</keyword>
<comment type="function">
    <text evidence="7">Member of a perinuclear network that controls recombination at multiple loci to maintain genome stability. Required for rDNA repeat stability.</text>
</comment>
<dbReference type="GO" id="GO:0007096">
    <property type="term" value="P:regulation of exit from mitosis"/>
    <property type="evidence" value="ECO:0007669"/>
    <property type="project" value="TreeGrafter"/>
</dbReference>
<dbReference type="GO" id="GO:0043007">
    <property type="term" value="P:maintenance of rDNA"/>
    <property type="evidence" value="ECO:0007669"/>
    <property type="project" value="TreeGrafter"/>
</dbReference>
<dbReference type="InterPro" id="IPR018819">
    <property type="entry name" value="Nur1/Mug154"/>
</dbReference>
<evidence type="ECO:0000256" key="1">
    <source>
        <dbReference type="ARBA" id="ARBA00004232"/>
    </source>
</evidence>
<evidence type="ECO:0000256" key="2">
    <source>
        <dbReference type="ARBA" id="ARBA00007900"/>
    </source>
</evidence>
<evidence type="ECO:0000313" key="11">
    <source>
        <dbReference type="Proteomes" id="UP000750522"/>
    </source>
</evidence>
<comment type="caution">
    <text evidence="10">The sequence shown here is derived from an EMBL/GenBank/DDBJ whole genome shotgun (WGS) entry which is preliminary data.</text>
</comment>
<evidence type="ECO:0000256" key="7">
    <source>
        <dbReference type="ARBA" id="ARBA00024979"/>
    </source>
</evidence>
<gene>
    <name evidence="10" type="ORF">DV451_003100</name>
</gene>
<feature type="transmembrane region" description="Helical" evidence="9">
    <location>
        <begin position="95"/>
        <end position="118"/>
    </location>
</feature>
<evidence type="ECO:0000256" key="6">
    <source>
        <dbReference type="ARBA" id="ARBA00023136"/>
    </source>
</evidence>
<dbReference type="PANTHER" id="PTHR28293:SF1">
    <property type="entry name" value="NUCLEAR RIM PROTEIN 1"/>
    <property type="match status" value="1"/>
</dbReference>
<keyword evidence="5 9" id="KW-1133">Transmembrane helix</keyword>
<dbReference type="Proteomes" id="UP000750522">
    <property type="component" value="Unassembled WGS sequence"/>
</dbReference>
<dbReference type="Pfam" id="PF10332">
    <property type="entry name" value="DUF2418"/>
    <property type="match status" value="1"/>
</dbReference>
<proteinExistence type="inferred from homology"/>
<protein>
    <recommendedName>
        <fullName evidence="3">Nuclear rim protein 1</fullName>
    </recommendedName>
</protein>
<dbReference type="EMBL" id="QQZK01000064">
    <property type="protein sequence ID" value="KAF5099069.1"/>
    <property type="molecule type" value="Genomic_DNA"/>
</dbReference>
<feature type="transmembrane region" description="Helical" evidence="9">
    <location>
        <begin position="279"/>
        <end position="298"/>
    </location>
</feature>
<evidence type="ECO:0000256" key="5">
    <source>
        <dbReference type="ARBA" id="ARBA00022989"/>
    </source>
</evidence>
<reference evidence="10" key="1">
    <citation type="journal article" date="2020" name="Front. Microbiol.">
        <title>Phenotypic and Genetic Characterization of the Cheese Ripening Yeast Geotrichum candidum.</title>
        <authorList>
            <person name="Perkins V."/>
            <person name="Vignola S."/>
            <person name="Lessard M.H."/>
            <person name="Plante P.L."/>
            <person name="Corbeil J."/>
            <person name="Dugat-Bony E."/>
            <person name="Frenette M."/>
            <person name="Labrie S."/>
        </authorList>
    </citation>
    <scope>NUCLEOTIDE SEQUENCE</scope>
    <source>
        <strain evidence="10">LMA-70</strain>
    </source>
</reference>
<keyword evidence="4 9" id="KW-0812">Transmembrane</keyword>
<reference evidence="10" key="2">
    <citation type="submission" date="2020-01" db="EMBL/GenBank/DDBJ databases">
        <authorList>
            <person name="Perkins V."/>
            <person name="Lessard M.-H."/>
            <person name="Dugat-Bony E."/>
            <person name="Frenette M."/>
            <person name="Labrie S."/>
        </authorList>
    </citation>
    <scope>NUCLEOTIDE SEQUENCE</scope>
    <source>
        <strain evidence="10">LMA-70</strain>
    </source>
</reference>
<feature type="region of interest" description="Disordered" evidence="8">
    <location>
        <begin position="438"/>
        <end position="491"/>
    </location>
</feature>
<evidence type="ECO:0000313" key="10">
    <source>
        <dbReference type="EMBL" id="KAF5099069.1"/>
    </source>
</evidence>
<dbReference type="AlphaFoldDB" id="A0A9P5KSU1"/>
<evidence type="ECO:0000256" key="4">
    <source>
        <dbReference type="ARBA" id="ARBA00022692"/>
    </source>
</evidence>
<sequence>MHARRPTTKRKKKQKRRLVRRESLWARLRGLPGDLALAASEQIETIEWSELRWSVLVPAGVAANVILVLCRVAVDRARARGLDLAAATGTGAAGGGARVISILCGPAVLLARLAAWVWTQFIGRTTLEQNGLYNGAIDGDDDIFAAAPSAANQPPGGTKVLLFYVLPLVVGWLLVLASVWNAVSCLFLRRRKYYLAERPLDHSIDSASAQIEPMLMVPLPAEADNNNDDDSDDTTSGKGLLARLFSWWQPQQKLAPSVADLDSGRQQLVWTLDTWNPSVVNLHLLALFSPLNVLLLWFGPLGVFNVVIVTPLLTLFLAYLILAKFSNKLTDLSVLHAEVLREYEVSVVRPLSSVARRDAAVGSDGSVSFYAPSLNHQFRPRHQTHSTTGAAEPLQPPREVLGAPVFPSTLAAANAVRKRESLPPFKLTYNPAGYYTGSPKHPEPVTSHYTHGAGHGVGDDPSYDSSPRREPGSFATYTGPKEAGLFRRLHR</sequence>